<feature type="transmembrane region" description="Helical" evidence="6">
    <location>
        <begin position="335"/>
        <end position="358"/>
    </location>
</feature>
<feature type="transmembrane region" description="Helical" evidence="6">
    <location>
        <begin position="213"/>
        <end position="237"/>
    </location>
</feature>
<feature type="transmembrane region" description="Helical" evidence="6">
    <location>
        <begin position="139"/>
        <end position="163"/>
    </location>
</feature>
<feature type="domain" description="Major facilitator superfamily (MFS) profile" evidence="7">
    <location>
        <begin position="212"/>
        <end position="423"/>
    </location>
</feature>
<evidence type="ECO:0000256" key="5">
    <source>
        <dbReference type="SAM" id="MobiDB-lite"/>
    </source>
</evidence>
<feature type="transmembrane region" description="Helical" evidence="6">
    <location>
        <begin position="105"/>
        <end position="127"/>
    </location>
</feature>
<dbReference type="Gene3D" id="1.20.1250.20">
    <property type="entry name" value="MFS general substrate transporter like domains"/>
    <property type="match status" value="1"/>
</dbReference>
<accession>A0A345XKP5</accession>
<name>A0A345XKP5_9ACTN</name>
<protein>
    <submittedName>
        <fullName evidence="8">MFS transporter</fullName>
    </submittedName>
</protein>
<dbReference type="Proteomes" id="UP000254425">
    <property type="component" value="Chromosome"/>
</dbReference>
<feature type="transmembrane region" description="Helical" evidence="6">
    <location>
        <begin position="45"/>
        <end position="67"/>
    </location>
</feature>
<dbReference type="PANTHER" id="PTHR23542:SF1">
    <property type="entry name" value="MAJOR FACILITATOR SUPERFAMILY (MFS) PROFILE DOMAIN-CONTAINING PROTEIN"/>
    <property type="match status" value="1"/>
</dbReference>
<feature type="transmembrane region" description="Helical" evidence="6">
    <location>
        <begin position="278"/>
        <end position="294"/>
    </location>
</feature>
<keyword evidence="9" id="KW-1185">Reference proteome</keyword>
<evidence type="ECO:0000256" key="6">
    <source>
        <dbReference type="SAM" id="Phobius"/>
    </source>
</evidence>
<dbReference type="AlphaFoldDB" id="A0A345XKP5"/>
<dbReference type="KEGG" id="sarm:DVA86_05620"/>
<feature type="transmembrane region" description="Helical" evidence="6">
    <location>
        <begin position="364"/>
        <end position="383"/>
    </location>
</feature>
<dbReference type="SUPFAM" id="SSF103473">
    <property type="entry name" value="MFS general substrate transporter"/>
    <property type="match status" value="1"/>
</dbReference>
<comment type="subcellular location">
    <subcellularLocation>
        <location evidence="1">Cell membrane</location>
        <topology evidence="1">Multi-pass membrane protein</topology>
    </subcellularLocation>
</comment>
<dbReference type="Pfam" id="PF07690">
    <property type="entry name" value="MFS_1"/>
    <property type="match status" value="1"/>
</dbReference>
<feature type="transmembrane region" description="Helical" evidence="6">
    <location>
        <begin position="17"/>
        <end position="39"/>
    </location>
</feature>
<feature type="region of interest" description="Disordered" evidence="5">
    <location>
        <begin position="393"/>
        <end position="423"/>
    </location>
</feature>
<feature type="transmembrane region" description="Helical" evidence="6">
    <location>
        <begin position="249"/>
        <end position="271"/>
    </location>
</feature>
<keyword evidence="4 6" id="KW-0472">Membrane</keyword>
<evidence type="ECO:0000313" key="8">
    <source>
        <dbReference type="EMBL" id="AXK32211.1"/>
    </source>
</evidence>
<sequence>MATGYADLLRAKHAMRLLAGTLVGRLPNATAALGIVLFVRAEGGSYTLAGVLSAVYGVATAVGQPSLGRAVDLLGQPRVMLPSAVLSALGMGVFAVAGLGVLPLAFAAVLVAGLFTPPLEGGLRALWPNVLKREDRVHAAYALDAVAQELMFAVGPLLVTLLVAFWNEAAALLVINALGVLGALWVVVSPPSREWRSAPREAHWLGALRSRGLVALLGAFFFVGLALGTIAVAAVAYADDHGDSLISSYLLSALGAGALVGGILYGARLWAGAPEPRLRILVAALAAGYLPLALTPGVAAMTVLAGVSGLFLAPALACAFVVVDRHAPRGTVTEAFSWLVTTFGVGAAAGTGLVGPVIEWGGPGAGFAVAGLGGVAALAVLLATRRVLDTPAAGPGGASVPVAGSENDRNGAADAGFRTGHQA</sequence>
<dbReference type="GO" id="GO:0022857">
    <property type="term" value="F:transmembrane transporter activity"/>
    <property type="evidence" value="ECO:0007669"/>
    <property type="project" value="InterPro"/>
</dbReference>
<keyword evidence="3 6" id="KW-1133">Transmembrane helix</keyword>
<dbReference type="InterPro" id="IPR036259">
    <property type="entry name" value="MFS_trans_sf"/>
</dbReference>
<keyword evidence="2 6" id="KW-0812">Transmembrane</keyword>
<evidence type="ECO:0000256" key="2">
    <source>
        <dbReference type="ARBA" id="ARBA00022692"/>
    </source>
</evidence>
<feature type="transmembrane region" description="Helical" evidence="6">
    <location>
        <begin position="169"/>
        <end position="188"/>
    </location>
</feature>
<evidence type="ECO:0000256" key="4">
    <source>
        <dbReference type="ARBA" id="ARBA00023136"/>
    </source>
</evidence>
<proteinExistence type="predicted"/>
<evidence type="ECO:0000256" key="1">
    <source>
        <dbReference type="ARBA" id="ARBA00004651"/>
    </source>
</evidence>
<dbReference type="GO" id="GO:0005886">
    <property type="term" value="C:plasma membrane"/>
    <property type="evidence" value="ECO:0007669"/>
    <property type="project" value="UniProtKB-SubCell"/>
</dbReference>
<organism evidence="8 9">
    <name type="scientific">Streptomyces armeniacus</name>
    <dbReference type="NCBI Taxonomy" id="83291"/>
    <lineage>
        <taxon>Bacteria</taxon>
        <taxon>Bacillati</taxon>
        <taxon>Actinomycetota</taxon>
        <taxon>Actinomycetes</taxon>
        <taxon>Kitasatosporales</taxon>
        <taxon>Streptomycetaceae</taxon>
        <taxon>Streptomyces</taxon>
    </lineage>
</organism>
<dbReference type="EMBL" id="CP031320">
    <property type="protein sequence ID" value="AXK32211.1"/>
    <property type="molecule type" value="Genomic_DNA"/>
</dbReference>
<gene>
    <name evidence="8" type="ORF">DVA86_05620</name>
</gene>
<dbReference type="InterPro" id="IPR011701">
    <property type="entry name" value="MFS"/>
</dbReference>
<evidence type="ECO:0000259" key="7">
    <source>
        <dbReference type="PROSITE" id="PS50850"/>
    </source>
</evidence>
<evidence type="ECO:0000313" key="9">
    <source>
        <dbReference type="Proteomes" id="UP000254425"/>
    </source>
</evidence>
<reference evidence="8 9" key="1">
    <citation type="submission" date="2018-07" db="EMBL/GenBank/DDBJ databases">
        <title>Draft genome of the type strain Streptomyces armeniacus ATCC 15676.</title>
        <authorList>
            <person name="Labana P."/>
            <person name="Gosse J.T."/>
            <person name="Boddy C.N."/>
        </authorList>
    </citation>
    <scope>NUCLEOTIDE SEQUENCE [LARGE SCALE GENOMIC DNA]</scope>
    <source>
        <strain evidence="8 9">ATCC 15676</strain>
    </source>
</reference>
<dbReference type="InterPro" id="IPR020846">
    <property type="entry name" value="MFS_dom"/>
</dbReference>
<evidence type="ECO:0000256" key="3">
    <source>
        <dbReference type="ARBA" id="ARBA00022989"/>
    </source>
</evidence>
<feature type="transmembrane region" description="Helical" evidence="6">
    <location>
        <begin position="300"/>
        <end position="323"/>
    </location>
</feature>
<dbReference type="PANTHER" id="PTHR23542">
    <property type="match status" value="1"/>
</dbReference>
<dbReference type="PROSITE" id="PS50850">
    <property type="entry name" value="MFS"/>
    <property type="match status" value="1"/>
</dbReference>
<dbReference type="RefSeq" id="WP_208876270.1">
    <property type="nucleotide sequence ID" value="NZ_CP031320.1"/>
</dbReference>